<evidence type="ECO:0000313" key="10">
    <source>
        <dbReference type="Proteomes" id="UP000241848"/>
    </source>
</evidence>
<feature type="binding site" evidence="7">
    <location>
        <position position="97"/>
    </location>
    <ligand>
        <name>Zn(2+)</name>
        <dbReference type="ChEBI" id="CHEBI:29105"/>
        <note>catalytic</note>
    </ligand>
</feature>
<dbReference type="AlphaFoldDB" id="A0A2T2WG96"/>
<feature type="binding site" evidence="7">
    <location>
        <position position="100"/>
    </location>
    <ligand>
        <name>Zn(2+)</name>
        <dbReference type="ChEBI" id="CHEBI:29105"/>
        <note>catalytic</note>
    </ligand>
</feature>
<sequence length="141" mass="15625">MRASWVEYFTQMSQLVATRSTCPRRSVGAVLVRDHRVIATGYNGAPSGQPHCTEVGCLVEHDHCVRTIHAELNALLQCARYGIATSGVDLYCTDMPCRNCARALVQAGVQRIYYIRPYESPETVELVMSTEVQLIRVAPPA</sequence>
<dbReference type="PANTHER" id="PTHR11086:SF18">
    <property type="entry name" value="DEOXYCYTIDYLATE DEAMINASE"/>
    <property type="match status" value="1"/>
</dbReference>
<dbReference type="GO" id="GO:0005737">
    <property type="term" value="C:cytoplasm"/>
    <property type="evidence" value="ECO:0007669"/>
    <property type="project" value="TreeGrafter"/>
</dbReference>
<protein>
    <submittedName>
        <fullName evidence="9">Competence protein ComE</fullName>
    </submittedName>
</protein>
<dbReference type="Proteomes" id="UP000241848">
    <property type="component" value="Unassembled WGS sequence"/>
</dbReference>
<dbReference type="PROSITE" id="PS00903">
    <property type="entry name" value="CYT_DCMP_DEAMINASES_1"/>
    <property type="match status" value="1"/>
</dbReference>
<feature type="domain" description="CMP/dCMP-type deaminase" evidence="8">
    <location>
        <begin position="4"/>
        <end position="127"/>
    </location>
</feature>
<dbReference type="Pfam" id="PF00383">
    <property type="entry name" value="dCMP_cyt_deam_1"/>
    <property type="match status" value="1"/>
</dbReference>
<dbReference type="Gene3D" id="3.40.140.10">
    <property type="entry name" value="Cytidine Deaminase, domain 2"/>
    <property type="match status" value="1"/>
</dbReference>
<evidence type="ECO:0000256" key="4">
    <source>
        <dbReference type="ARBA" id="ARBA00022801"/>
    </source>
</evidence>
<dbReference type="GO" id="GO:0004132">
    <property type="term" value="F:dCMP deaminase activity"/>
    <property type="evidence" value="ECO:0007669"/>
    <property type="project" value="InterPro"/>
</dbReference>
<dbReference type="PANTHER" id="PTHR11086">
    <property type="entry name" value="DEOXYCYTIDYLATE DEAMINASE-RELATED"/>
    <property type="match status" value="1"/>
</dbReference>
<evidence type="ECO:0000256" key="2">
    <source>
        <dbReference type="ARBA" id="ARBA00006576"/>
    </source>
</evidence>
<dbReference type="InterPro" id="IPR016192">
    <property type="entry name" value="APOBEC/CMP_deaminase_Zn-bd"/>
</dbReference>
<feature type="active site" description="Proton donor" evidence="6">
    <location>
        <position position="71"/>
    </location>
</feature>
<dbReference type="InterPro" id="IPR035105">
    <property type="entry name" value="Deoxycytidylate_deaminase_dom"/>
</dbReference>
<comment type="cofactor">
    <cofactor evidence="1 7">
        <name>Zn(2+)</name>
        <dbReference type="ChEBI" id="CHEBI:29105"/>
    </cofactor>
</comment>
<evidence type="ECO:0000313" key="9">
    <source>
        <dbReference type="EMBL" id="PSR21261.1"/>
    </source>
</evidence>
<comment type="similarity">
    <text evidence="2">Belongs to the cytidine and deoxycytidylate deaminase family.</text>
</comment>
<dbReference type="InterPro" id="IPR016473">
    <property type="entry name" value="dCMP_deaminase"/>
</dbReference>
<dbReference type="CDD" id="cd01286">
    <property type="entry name" value="deoxycytidylate_deaminase"/>
    <property type="match status" value="1"/>
</dbReference>
<evidence type="ECO:0000256" key="3">
    <source>
        <dbReference type="ARBA" id="ARBA00022723"/>
    </source>
</evidence>
<gene>
    <name evidence="9" type="ORF">C7B45_11590</name>
</gene>
<accession>A0A2T2WG96</accession>
<keyword evidence="4" id="KW-0378">Hydrolase</keyword>
<proteinExistence type="inferred from homology"/>
<dbReference type="InterPro" id="IPR015517">
    <property type="entry name" value="dCMP_deaminase-rel"/>
</dbReference>
<dbReference type="InterPro" id="IPR016193">
    <property type="entry name" value="Cytidine_deaminase-like"/>
</dbReference>
<dbReference type="EMBL" id="PXYV01000038">
    <property type="protein sequence ID" value="PSR21261.1"/>
    <property type="molecule type" value="Genomic_DNA"/>
</dbReference>
<keyword evidence="3 7" id="KW-0479">Metal-binding</keyword>
<evidence type="ECO:0000256" key="7">
    <source>
        <dbReference type="PIRSR" id="PIRSR006019-2"/>
    </source>
</evidence>
<dbReference type="PIRSF" id="PIRSF006019">
    <property type="entry name" value="dCMP_deaminase"/>
    <property type="match status" value="1"/>
</dbReference>
<dbReference type="SUPFAM" id="SSF53927">
    <property type="entry name" value="Cytidine deaminase-like"/>
    <property type="match status" value="1"/>
</dbReference>
<dbReference type="PROSITE" id="PS51747">
    <property type="entry name" value="CYT_DCMP_DEAMINASES_2"/>
    <property type="match status" value="1"/>
</dbReference>
<keyword evidence="5 7" id="KW-0862">Zinc</keyword>
<evidence type="ECO:0000259" key="8">
    <source>
        <dbReference type="PROSITE" id="PS51747"/>
    </source>
</evidence>
<dbReference type="InterPro" id="IPR002125">
    <property type="entry name" value="CMP_dCMP_dom"/>
</dbReference>
<dbReference type="GO" id="GO:0008270">
    <property type="term" value="F:zinc ion binding"/>
    <property type="evidence" value="ECO:0007669"/>
    <property type="project" value="InterPro"/>
</dbReference>
<dbReference type="GO" id="GO:0006220">
    <property type="term" value="P:pyrimidine nucleotide metabolic process"/>
    <property type="evidence" value="ECO:0007669"/>
    <property type="project" value="InterPro"/>
</dbReference>
<reference evidence="9 10" key="1">
    <citation type="journal article" date="2014" name="BMC Genomics">
        <title>Comparison of environmental and isolate Sulfobacillus genomes reveals diverse carbon, sulfur, nitrogen, and hydrogen metabolisms.</title>
        <authorList>
            <person name="Justice N.B."/>
            <person name="Norman A."/>
            <person name="Brown C.T."/>
            <person name="Singh A."/>
            <person name="Thomas B.C."/>
            <person name="Banfield J.F."/>
        </authorList>
    </citation>
    <scope>NUCLEOTIDE SEQUENCE [LARGE SCALE GENOMIC DNA]</scope>
    <source>
        <strain evidence="9">AMDSBA3</strain>
    </source>
</reference>
<comment type="caution">
    <text evidence="9">The sequence shown here is derived from an EMBL/GenBank/DDBJ whole genome shotgun (WGS) entry which is preliminary data.</text>
</comment>
<feature type="binding site" evidence="7">
    <location>
        <position position="69"/>
    </location>
    <ligand>
        <name>Zn(2+)</name>
        <dbReference type="ChEBI" id="CHEBI:29105"/>
        <note>catalytic</note>
    </ligand>
</feature>
<organism evidence="9 10">
    <name type="scientific">Sulfobacillus acidophilus</name>
    <dbReference type="NCBI Taxonomy" id="53633"/>
    <lineage>
        <taxon>Bacteria</taxon>
        <taxon>Bacillati</taxon>
        <taxon>Bacillota</taxon>
        <taxon>Clostridia</taxon>
        <taxon>Eubacteriales</taxon>
        <taxon>Clostridiales Family XVII. Incertae Sedis</taxon>
        <taxon>Sulfobacillus</taxon>
    </lineage>
</organism>
<evidence type="ECO:0000256" key="5">
    <source>
        <dbReference type="ARBA" id="ARBA00022833"/>
    </source>
</evidence>
<evidence type="ECO:0000256" key="6">
    <source>
        <dbReference type="PIRSR" id="PIRSR006019-1"/>
    </source>
</evidence>
<evidence type="ECO:0000256" key="1">
    <source>
        <dbReference type="ARBA" id="ARBA00001947"/>
    </source>
</evidence>
<name>A0A2T2WG96_9FIRM</name>